<feature type="domain" description="NB-ARC" evidence="11">
    <location>
        <begin position="36"/>
        <end position="206"/>
    </location>
</feature>
<keyword evidence="5" id="KW-0677">Repeat</keyword>
<evidence type="ECO:0000256" key="5">
    <source>
        <dbReference type="ARBA" id="ARBA00022737"/>
    </source>
</evidence>
<dbReference type="PANTHER" id="PTHR23155">
    <property type="entry name" value="DISEASE RESISTANCE PROTEIN RP"/>
    <property type="match status" value="1"/>
</dbReference>
<dbReference type="SUPFAM" id="SSF52058">
    <property type="entry name" value="L domain-like"/>
    <property type="match status" value="1"/>
</dbReference>
<dbReference type="Proteomes" id="UP000004994">
    <property type="component" value="Chromosome 6"/>
</dbReference>
<keyword evidence="3" id="KW-1003">Cell membrane</keyword>
<dbReference type="SUPFAM" id="SSF52540">
    <property type="entry name" value="P-loop containing nucleoside triphosphate hydrolases"/>
    <property type="match status" value="1"/>
</dbReference>
<dbReference type="RefSeq" id="XP_004242250.1">
    <property type="nucleotide sequence ID" value="XM_004242202.5"/>
</dbReference>
<evidence type="ECO:0000313" key="13">
    <source>
        <dbReference type="EnsemblPlants" id="Solyc06g064760.1.1.1"/>
    </source>
</evidence>
<keyword evidence="6" id="KW-0547">Nucleotide-binding</keyword>
<protein>
    <submittedName>
        <fullName evidence="13">Uncharacterized protein</fullName>
    </submittedName>
</protein>
<reference evidence="13" key="1">
    <citation type="journal article" date="2012" name="Nature">
        <title>The tomato genome sequence provides insights into fleshy fruit evolution.</title>
        <authorList>
            <consortium name="Tomato Genome Consortium"/>
        </authorList>
    </citation>
    <scope>NUCLEOTIDE SEQUENCE [LARGE SCALE GENOMIC DNA]</scope>
    <source>
        <strain evidence="13">cv. Heinz 1706</strain>
    </source>
</reference>
<evidence type="ECO:0000313" key="14">
    <source>
        <dbReference type="Proteomes" id="UP000004994"/>
    </source>
</evidence>
<dbReference type="Pfam" id="PF00931">
    <property type="entry name" value="NB-ARC"/>
    <property type="match status" value="1"/>
</dbReference>
<dbReference type="AlphaFoldDB" id="A0A3Q7GWB3"/>
<dbReference type="GO" id="GO:0098542">
    <property type="term" value="P:defense response to other organism"/>
    <property type="evidence" value="ECO:0000318"/>
    <property type="project" value="GO_Central"/>
</dbReference>
<dbReference type="FunFam" id="3.40.50.300:FF:001091">
    <property type="entry name" value="Probable disease resistance protein At1g61300"/>
    <property type="match status" value="1"/>
</dbReference>
<keyword evidence="10" id="KW-0472">Membrane</keyword>
<dbReference type="PRINTS" id="PR00364">
    <property type="entry name" value="DISEASERSIST"/>
</dbReference>
<dbReference type="InParanoid" id="A0A3Q7GWB3"/>
<dbReference type="OMA" id="ELEWISH"/>
<evidence type="ECO:0000256" key="7">
    <source>
        <dbReference type="ARBA" id="ARBA00022821"/>
    </source>
</evidence>
<accession>A0A3Q7GWB3</accession>
<evidence type="ECO:0000259" key="11">
    <source>
        <dbReference type="Pfam" id="PF00931"/>
    </source>
</evidence>
<dbReference type="GO" id="GO:0005524">
    <property type="term" value="F:ATP binding"/>
    <property type="evidence" value="ECO:0007669"/>
    <property type="project" value="UniProtKB-KW"/>
</dbReference>
<feature type="domain" description="Disease resistance protein winged helix" evidence="12">
    <location>
        <begin position="286"/>
        <end position="356"/>
    </location>
</feature>
<dbReference type="Gene3D" id="1.10.10.10">
    <property type="entry name" value="Winged helix-like DNA-binding domain superfamily/Winged helix DNA-binding domain"/>
    <property type="match status" value="1"/>
</dbReference>
<keyword evidence="9" id="KW-0175">Coiled coil</keyword>
<evidence type="ECO:0000259" key="12">
    <source>
        <dbReference type="Pfam" id="PF23559"/>
    </source>
</evidence>
<sequence length="762" mass="88268">MEVVETCGKGTLSAGEPSTKRTITSIYDDDEVVGFENDAEVIMMKLIRGTKERDVISIYGMPGLGKTTLARKVYNNPSIANYFDVKAWCAVSQAYNRRTLLVEIFKQATDDEIKIKEDDDVADMLRRVLIGKRYLIVLDDIWDVEAWEDLGICFPLGEYESRVMVTTRIEQVTKHLQHHSHPYSLKFLTSQESWELLEKKVFRGESCPPDLVEAGLQVALHCKGLPLAVVLIAGIIAKMKREASLWVEVANDLSSFALGEQSMKVIQSSYHHLDDHLKPCLLYMALFPEDHKIPVDDLLKLWMAEEFVLNSETENMEEASRNCLCGLLNKSLVMMYGRNDNRDVRYCSLHDVVREFCLRKLTEDKYMQLIVPYNPYQHLHSTESRLCIYIHDDFFKQSDHPDYQLDKIPMLNFKETNSLEFIAHPKLNTWNNQYWNPLDLIVKLRFVRALHLMDVALPDSWATAIQSLSELRYLAICVRQFELEWISHLHNLQTLQVKSSNKGIRLRAATLWEMKKLRHVNIYSFQVVWEDINDEGGFKTSMLENMKTFRTSNVRLDNMNARLWWRFPNLEELGLKVEDEPKFPLFPVPEVHTRIHSLSLSLPSMKFLDSVGWERYFEFPSNIRHLDLGGCLLTEEMALNIARLKKLESLKLFYGLTLGRSMSLCWDVTNVEFPALKYLTLCRVKMKEWEASEESFPVLEKLVIIGGFITEMPPSFADIPTLQLIQLIDCKDSLGVSVMNIKREIEENTGCDNLRVLMEKHK</sequence>
<dbReference type="InterPro" id="IPR036388">
    <property type="entry name" value="WH-like_DNA-bd_sf"/>
</dbReference>
<dbReference type="Gene3D" id="1.10.8.430">
    <property type="entry name" value="Helical domain of apoptotic protease-activating factors"/>
    <property type="match status" value="1"/>
</dbReference>
<evidence type="ECO:0000256" key="2">
    <source>
        <dbReference type="ARBA" id="ARBA00008894"/>
    </source>
</evidence>
<dbReference type="EnsemblPlants" id="Solyc06g064760.1.1">
    <property type="protein sequence ID" value="Solyc06g064760.1.1.1"/>
    <property type="gene ID" value="Solyc06g064760.1"/>
</dbReference>
<evidence type="ECO:0000256" key="6">
    <source>
        <dbReference type="ARBA" id="ARBA00022741"/>
    </source>
</evidence>
<comment type="subcellular location">
    <subcellularLocation>
        <location evidence="1">Cell membrane</location>
        <topology evidence="1">Peripheral membrane protein</topology>
        <orientation evidence="1">Cytoplasmic side</orientation>
    </subcellularLocation>
</comment>
<dbReference type="FunFam" id="1.10.10.10:FF:000322">
    <property type="entry name" value="Probable disease resistance protein At1g63360"/>
    <property type="match status" value="1"/>
</dbReference>
<evidence type="ECO:0000256" key="9">
    <source>
        <dbReference type="ARBA" id="ARBA00023054"/>
    </source>
</evidence>
<dbReference type="OrthoDB" id="1290935at2759"/>
<dbReference type="PANTHER" id="PTHR23155:SF1228">
    <property type="entry name" value="NB-ARC DOMAIN CONTAINING PROTEIN, EXPRESSED"/>
    <property type="match status" value="1"/>
</dbReference>
<keyword evidence="14" id="KW-1185">Reference proteome</keyword>
<reference evidence="13" key="2">
    <citation type="submission" date="2019-01" db="UniProtKB">
        <authorList>
            <consortium name="EnsemblPlants"/>
        </authorList>
    </citation>
    <scope>IDENTIFICATION</scope>
    <source>
        <strain evidence="13">cv. Heinz 1706</strain>
    </source>
</reference>
<evidence type="ECO:0000256" key="8">
    <source>
        <dbReference type="ARBA" id="ARBA00022840"/>
    </source>
</evidence>
<dbReference type="PaxDb" id="4081-Solyc06g064760.1.1"/>
<dbReference type="GO" id="GO:0051607">
    <property type="term" value="P:defense response to virus"/>
    <property type="evidence" value="ECO:0007669"/>
    <property type="project" value="UniProtKB-ARBA"/>
</dbReference>
<evidence type="ECO:0000256" key="4">
    <source>
        <dbReference type="ARBA" id="ARBA00022614"/>
    </source>
</evidence>
<dbReference type="InterPro" id="IPR044974">
    <property type="entry name" value="Disease_R_plants"/>
</dbReference>
<dbReference type="InterPro" id="IPR027417">
    <property type="entry name" value="P-loop_NTPase"/>
</dbReference>
<organism evidence="13">
    <name type="scientific">Solanum lycopersicum</name>
    <name type="common">Tomato</name>
    <name type="synonym">Lycopersicon esculentum</name>
    <dbReference type="NCBI Taxonomy" id="4081"/>
    <lineage>
        <taxon>Eukaryota</taxon>
        <taxon>Viridiplantae</taxon>
        <taxon>Streptophyta</taxon>
        <taxon>Embryophyta</taxon>
        <taxon>Tracheophyta</taxon>
        <taxon>Spermatophyta</taxon>
        <taxon>Magnoliopsida</taxon>
        <taxon>eudicotyledons</taxon>
        <taxon>Gunneridae</taxon>
        <taxon>Pentapetalae</taxon>
        <taxon>asterids</taxon>
        <taxon>lamiids</taxon>
        <taxon>Solanales</taxon>
        <taxon>Solanaceae</taxon>
        <taxon>Solanoideae</taxon>
        <taxon>Solaneae</taxon>
        <taxon>Solanum</taxon>
        <taxon>Solanum subgen. Lycopersicon</taxon>
    </lineage>
</organism>
<evidence type="ECO:0000256" key="3">
    <source>
        <dbReference type="ARBA" id="ARBA00022475"/>
    </source>
</evidence>
<dbReference type="Gramene" id="Solyc06g064760.1.1">
    <property type="protein sequence ID" value="Solyc06g064760.1.1.1"/>
    <property type="gene ID" value="Solyc06g064760.1"/>
</dbReference>
<comment type="similarity">
    <text evidence="2">Belongs to the disease resistance NB-LRR family.</text>
</comment>
<dbReference type="InterPro" id="IPR042197">
    <property type="entry name" value="Apaf_helical"/>
</dbReference>
<dbReference type="InterPro" id="IPR032675">
    <property type="entry name" value="LRR_dom_sf"/>
</dbReference>
<name>A0A3Q7GWB3_SOLLC</name>
<dbReference type="GeneID" id="101258467"/>
<keyword evidence="7" id="KW-0611">Plant defense</keyword>
<dbReference type="Gene3D" id="3.40.50.300">
    <property type="entry name" value="P-loop containing nucleotide triphosphate hydrolases"/>
    <property type="match status" value="1"/>
</dbReference>
<gene>
    <name evidence="13" type="primary">LOC101258467</name>
</gene>
<dbReference type="Pfam" id="PF23559">
    <property type="entry name" value="WHD_DRP"/>
    <property type="match status" value="1"/>
</dbReference>
<dbReference type="Gene3D" id="3.80.10.10">
    <property type="entry name" value="Ribonuclease Inhibitor"/>
    <property type="match status" value="1"/>
</dbReference>
<evidence type="ECO:0000256" key="10">
    <source>
        <dbReference type="ARBA" id="ARBA00023136"/>
    </source>
</evidence>
<proteinExistence type="inferred from homology"/>
<keyword evidence="4" id="KW-0433">Leucine-rich repeat</keyword>
<dbReference type="KEGG" id="sly:101258467"/>
<dbReference type="InterPro" id="IPR002182">
    <property type="entry name" value="NB-ARC"/>
</dbReference>
<dbReference type="GO" id="GO:0043531">
    <property type="term" value="F:ADP binding"/>
    <property type="evidence" value="ECO:0007669"/>
    <property type="project" value="InterPro"/>
</dbReference>
<keyword evidence="8" id="KW-0067">ATP-binding</keyword>
<dbReference type="InterPro" id="IPR058922">
    <property type="entry name" value="WHD_DRP"/>
</dbReference>
<dbReference type="GO" id="GO:0005886">
    <property type="term" value="C:plasma membrane"/>
    <property type="evidence" value="ECO:0007669"/>
    <property type="project" value="UniProtKB-SubCell"/>
</dbReference>
<evidence type="ECO:0000256" key="1">
    <source>
        <dbReference type="ARBA" id="ARBA00004413"/>
    </source>
</evidence>